<gene>
    <name evidence="1" type="ORF">EG352_16505</name>
</gene>
<protein>
    <submittedName>
        <fullName evidence="1">Uncharacterized protein</fullName>
    </submittedName>
</protein>
<evidence type="ECO:0000313" key="2">
    <source>
        <dbReference type="Proteomes" id="UP000269015"/>
    </source>
</evidence>
<sequence length="87" mass="9820">MKINYTLQLLFKGISRCCWCNLWIYKPDFQNIKAAKIGAPQGTILKGAPIAQGRSAWTLNNTPKTTAVGITPVKTTTLNWRYRFCGR</sequence>
<organism evidence="1 2">
    <name type="scientific">Chryseobacterium indologenes</name>
    <name type="common">Flavobacterium indologenes</name>
    <dbReference type="NCBI Taxonomy" id="253"/>
    <lineage>
        <taxon>Bacteria</taxon>
        <taxon>Pseudomonadati</taxon>
        <taxon>Bacteroidota</taxon>
        <taxon>Flavobacteriia</taxon>
        <taxon>Flavobacteriales</taxon>
        <taxon>Weeksellaceae</taxon>
        <taxon>Chryseobacterium group</taxon>
        <taxon>Chryseobacterium</taxon>
    </lineage>
</organism>
<reference evidence="1 2" key="1">
    <citation type="submission" date="2018-11" db="EMBL/GenBank/DDBJ databases">
        <title>Proposal to divide the Flavobacteriaceae and reorganize its genera based on Amino Acid Identity values calculated from whole genome sequences.</title>
        <authorList>
            <person name="Nicholson A.C."/>
            <person name="Gulvik C.A."/>
            <person name="Whitney A.M."/>
            <person name="Humrighouse B.W."/>
            <person name="Bell M."/>
            <person name="Holmes B."/>
            <person name="Steigerwalt A.G."/>
            <person name="Villarma A."/>
            <person name="Sheth M."/>
            <person name="Batra D."/>
            <person name="Pryor J."/>
            <person name="Bernardet J.-F."/>
            <person name="Hugo C."/>
            <person name="Kampfer P."/>
            <person name="Newman J."/>
            <person name="McQuiston J.R."/>
        </authorList>
    </citation>
    <scope>NUCLEOTIDE SEQUENCE [LARGE SCALE GENOMIC DNA]</scope>
    <source>
        <strain evidence="1 2">H5559</strain>
    </source>
</reference>
<evidence type="ECO:0000313" key="1">
    <source>
        <dbReference type="EMBL" id="AZB19262.1"/>
    </source>
</evidence>
<dbReference type="EMBL" id="CP033930">
    <property type="protein sequence ID" value="AZB19262.1"/>
    <property type="molecule type" value="Genomic_DNA"/>
</dbReference>
<dbReference type="Proteomes" id="UP000269015">
    <property type="component" value="Chromosome"/>
</dbReference>
<name>A0AAD0YXU2_CHRID</name>
<dbReference type="AlphaFoldDB" id="A0AAD0YXU2"/>
<proteinExistence type="predicted"/>
<accession>A0AAD0YXU2</accession>